<sequence length="222" mass="25008">MFKKILIAEDIDSTGFGLITVLEKLHHAEIVHAKYCDDALLKIRKANLDGLPFGLLITDLSFEADHRQTILANGEDLIKAVKEHQPSLKIIAYSIEERTYKIKYLLEDLDIDAFVWKGRESSGEVVRAISTIFKGGEKYLSPRFNHILHPTTLLEIGDYDIQLIKFLSEGLTVAEIGERFKDEGKSAKSSSSIEKHISKLKLYFKAKNSIHLISIAKDLGLV</sequence>
<proteinExistence type="predicted"/>
<dbReference type="SUPFAM" id="SSF52172">
    <property type="entry name" value="CheY-like"/>
    <property type="match status" value="1"/>
</dbReference>
<organism evidence="3 4">
    <name type="scientific">Flavobacterium arsenatis</name>
    <dbReference type="NCBI Taxonomy" id="1484332"/>
    <lineage>
        <taxon>Bacteria</taxon>
        <taxon>Pseudomonadati</taxon>
        <taxon>Bacteroidota</taxon>
        <taxon>Flavobacteriia</taxon>
        <taxon>Flavobacteriales</taxon>
        <taxon>Flavobacteriaceae</taxon>
        <taxon>Flavobacterium</taxon>
    </lineage>
</organism>
<evidence type="ECO:0000259" key="2">
    <source>
        <dbReference type="PROSITE" id="PS50110"/>
    </source>
</evidence>
<reference evidence="3 4" key="1">
    <citation type="submission" date="2023-07" db="EMBL/GenBank/DDBJ databases">
        <title>Sorghum-associated microbial communities from plants grown in Nebraska, USA.</title>
        <authorList>
            <person name="Schachtman D."/>
        </authorList>
    </citation>
    <scope>NUCLEOTIDE SEQUENCE [LARGE SCALE GENOMIC DNA]</scope>
    <source>
        <strain evidence="3 4">3773</strain>
    </source>
</reference>
<dbReference type="Proteomes" id="UP001255185">
    <property type="component" value="Unassembled WGS sequence"/>
</dbReference>
<keyword evidence="3" id="KW-0238">DNA-binding</keyword>
<dbReference type="EMBL" id="JAVDVI010000018">
    <property type="protein sequence ID" value="MDR6969300.1"/>
    <property type="molecule type" value="Genomic_DNA"/>
</dbReference>
<feature type="modified residue" description="4-aspartylphosphate" evidence="1">
    <location>
        <position position="59"/>
    </location>
</feature>
<comment type="caution">
    <text evidence="3">The sequence shown here is derived from an EMBL/GenBank/DDBJ whole genome shotgun (WGS) entry which is preliminary data.</text>
</comment>
<dbReference type="PROSITE" id="PS50110">
    <property type="entry name" value="RESPONSE_REGULATORY"/>
    <property type="match status" value="1"/>
</dbReference>
<evidence type="ECO:0000313" key="3">
    <source>
        <dbReference type="EMBL" id="MDR6969300.1"/>
    </source>
</evidence>
<accession>A0ABU1TTT6</accession>
<dbReference type="InterPro" id="IPR001789">
    <property type="entry name" value="Sig_transdc_resp-reg_receiver"/>
</dbReference>
<keyword evidence="4" id="KW-1185">Reference proteome</keyword>
<dbReference type="RefSeq" id="WP_310028198.1">
    <property type="nucleotide sequence ID" value="NZ_JAVDVI010000018.1"/>
</dbReference>
<gene>
    <name evidence="3" type="ORF">J2X31_003330</name>
</gene>
<protein>
    <submittedName>
        <fullName evidence="3">DNA-binding NarL/FixJ family response regulator</fullName>
    </submittedName>
</protein>
<dbReference type="InterPro" id="IPR011006">
    <property type="entry name" value="CheY-like_superfamily"/>
</dbReference>
<dbReference type="Gene3D" id="3.40.50.2300">
    <property type="match status" value="1"/>
</dbReference>
<keyword evidence="1" id="KW-0597">Phosphoprotein</keyword>
<name>A0ABU1TTT6_9FLAO</name>
<evidence type="ECO:0000313" key="4">
    <source>
        <dbReference type="Proteomes" id="UP001255185"/>
    </source>
</evidence>
<dbReference type="GO" id="GO:0003677">
    <property type="term" value="F:DNA binding"/>
    <property type="evidence" value="ECO:0007669"/>
    <property type="project" value="UniProtKB-KW"/>
</dbReference>
<feature type="domain" description="Response regulatory" evidence="2">
    <location>
        <begin position="4"/>
        <end position="132"/>
    </location>
</feature>
<evidence type="ECO:0000256" key="1">
    <source>
        <dbReference type="PROSITE-ProRule" id="PRU00169"/>
    </source>
</evidence>